<sequence>MYTPAPPSVRPRYFFYYDEPPGPPGRTGGVRRFFGDVASLVGGVVAVPVGLALLEMVSR</sequence>
<keyword evidence="1" id="KW-1133">Transmembrane helix</keyword>
<name>A0ABR9JSA4_9ACTN</name>
<comment type="caution">
    <text evidence="2">The sequence shown here is derived from an EMBL/GenBank/DDBJ whole genome shotgun (WGS) entry which is preliminary data.</text>
</comment>
<keyword evidence="1" id="KW-0472">Membrane</keyword>
<protein>
    <submittedName>
        <fullName evidence="2">Uncharacterized protein</fullName>
    </submittedName>
</protein>
<feature type="transmembrane region" description="Helical" evidence="1">
    <location>
        <begin position="33"/>
        <end position="54"/>
    </location>
</feature>
<reference evidence="2 3" key="1">
    <citation type="submission" date="2020-10" db="EMBL/GenBank/DDBJ databases">
        <title>Sequencing the genomes of 1000 actinobacteria strains.</title>
        <authorList>
            <person name="Klenk H.-P."/>
        </authorList>
    </citation>
    <scope>NUCLEOTIDE SEQUENCE [LARGE SCALE GENOMIC DNA]</scope>
    <source>
        <strain evidence="2 3">DSM 46744</strain>
    </source>
</reference>
<accession>A0ABR9JSA4</accession>
<dbReference type="Proteomes" id="UP000627838">
    <property type="component" value="Unassembled WGS sequence"/>
</dbReference>
<proteinExistence type="predicted"/>
<evidence type="ECO:0000256" key="1">
    <source>
        <dbReference type="SAM" id="Phobius"/>
    </source>
</evidence>
<organism evidence="2 3">
    <name type="scientific">Actinomadura algeriensis</name>
    <dbReference type="NCBI Taxonomy" id="1679523"/>
    <lineage>
        <taxon>Bacteria</taxon>
        <taxon>Bacillati</taxon>
        <taxon>Actinomycetota</taxon>
        <taxon>Actinomycetes</taxon>
        <taxon>Streptosporangiales</taxon>
        <taxon>Thermomonosporaceae</taxon>
        <taxon>Actinomadura</taxon>
    </lineage>
</organism>
<evidence type="ECO:0000313" key="3">
    <source>
        <dbReference type="Proteomes" id="UP000627838"/>
    </source>
</evidence>
<keyword evidence="3" id="KW-1185">Reference proteome</keyword>
<dbReference type="RefSeq" id="WP_192759993.1">
    <property type="nucleotide sequence ID" value="NZ_JADBDZ010000001.1"/>
</dbReference>
<keyword evidence="1" id="KW-0812">Transmembrane</keyword>
<evidence type="ECO:0000313" key="2">
    <source>
        <dbReference type="EMBL" id="MBE1533436.1"/>
    </source>
</evidence>
<dbReference type="EMBL" id="JADBDZ010000001">
    <property type="protein sequence ID" value="MBE1533436.1"/>
    <property type="molecule type" value="Genomic_DNA"/>
</dbReference>
<gene>
    <name evidence="2" type="ORF">H4W34_003269</name>
</gene>